<name>A0ACD1HP13_9EURO</name>
<keyword evidence="2" id="KW-1185">Reference proteome</keyword>
<proteinExistence type="predicted"/>
<evidence type="ECO:0000313" key="2">
    <source>
        <dbReference type="Proteomes" id="UP000249661"/>
    </source>
</evidence>
<dbReference type="EMBL" id="KZ824933">
    <property type="protein sequence ID" value="RAH75350.1"/>
    <property type="molecule type" value="Genomic_DNA"/>
</dbReference>
<evidence type="ECO:0000313" key="1">
    <source>
        <dbReference type="EMBL" id="RAH75350.1"/>
    </source>
</evidence>
<dbReference type="Proteomes" id="UP000249661">
    <property type="component" value="Unassembled WGS sequence"/>
</dbReference>
<sequence>MPPFLLASTSEGLLHPAFFVGARILASHGDGWNSYQVHRPLTAFASSNPHTEALTDPYHSIHTANYAIPGIPLPFPKSRIKTTGPFLPFNPHDINSTIPLGTPSLPSPTSYLIHTPYPYTKTKKKDPDSTQVSSPNLRIHPSSKNL</sequence>
<accession>A0ACD1HP13</accession>
<reference evidence="1" key="1">
    <citation type="submission" date="2018-02" db="EMBL/GenBank/DDBJ databases">
        <title>The genomes of Aspergillus section Nigri reveals drivers in fungal speciation.</title>
        <authorList>
            <consortium name="DOE Joint Genome Institute"/>
            <person name="Vesth T.C."/>
            <person name="Nybo J."/>
            <person name="Theobald S."/>
            <person name="Brandl J."/>
            <person name="Frisvad J.C."/>
            <person name="Nielsen K.F."/>
            <person name="Lyhne E.K."/>
            <person name="Kogle M.E."/>
            <person name="Kuo A."/>
            <person name="Riley R."/>
            <person name="Clum A."/>
            <person name="Nolan M."/>
            <person name="Lipzen A."/>
            <person name="Salamov A."/>
            <person name="Henrissat B."/>
            <person name="Wiebenga A."/>
            <person name="De vries R.P."/>
            <person name="Grigoriev I.V."/>
            <person name="Mortensen U.H."/>
            <person name="Andersen M.R."/>
            <person name="Baker S.E."/>
        </authorList>
    </citation>
    <scope>NUCLEOTIDE SEQUENCE</scope>
    <source>
        <strain evidence="1">CBS 121060</strain>
    </source>
</reference>
<organism evidence="1 2">
    <name type="scientific">Aspergillus aculeatinus CBS 121060</name>
    <dbReference type="NCBI Taxonomy" id="1448322"/>
    <lineage>
        <taxon>Eukaryota</taxon>
        <taxon>Fungi</taxon>
        <taxon>Dikarya</taxon>
        <taxon>Ascomycota</taxon>
        <taxon>Pezizomycotina</taxon>
        <taxon>Eurotiomycetes</taxon>
        <taxon>Eurotiomycetidae</taxon>
        <taxon>Eurotiales</taxon>
        <taxon>Aspergillaceae</taxon>
        <taxon>Aspergillus</taxon>
        <taxon>Aspergillus subgen. Circumdati</taxon>
    </lineage>
</organism>
<protein>
    <submittedName>
        <fullName evidence="1">Uncharacterized protein</fullName>
    </submittedName>
</protein>
<gene>
    <name evidence="1" type="ORF">BO66DRAFT_396979</name>
</gene>